<sequence length="28" mass="3138">MLLRYSKSKMTCLPEMVVPDSCLNGFSS</sequence>
<organism evidence="1">
    <name type="scientific">Arundo donax</name>
    <name type="common">Giant reed</name>
    <name type="synonym">Donax arundinaceus</name>
    <dbReference type="NCBI Taxonomy" id="35708"/>
    <lineage>
        <taxon>Eukaryota</taxon>
        <taxon>Viridiplantae</taxon>
        <taxon>Streptophyta</taxon>
        <taxon>Embryophyta</taxon>
        <taxon>Tracheophyta</taxon>
        <taxon>Spermatophyta</taxon>
        <taxon>Magnoliopsida</taxon>
        <taxon>Liliopsida</taxon>
        <taxon>Poales</taxon>
        <taxon>Poaceae</taxon>
        <taxon>PACMAD clade</taxon>
        <taxon>Arundinoideae</taxon>
        <taxon>Arundineae</taxon>
        <taxon>Arundo</taxon>
    </lineage>
</organism>
<protein>
    <submittedName>
        <fullName evidence="1">Uncharacterized protein</fullName>
    </submittedName>
</protein>
<name>A0A0A9FH90_ARUDO</name>
<proteinExistence type="predicted"/>
<accession>A0A0A9FH90</accession>
<evidence type="ECO:0000313" key="1">
    <source>
        <dbReference type="EMBL" id="JAE09501.1"/>
    </source>
</evidence>
<dbReference type="EMBL" id="GBRH01188395">
    <property type="protein sequence ID" value="JAE09501.1"/>
    <property type="molecule type" value="Transcribed_RNA"/>
</dbReference>
<reference evidence="1" key="2">
    <citation type="journal article" date="2015" name="Data Brief">
        <title>Shoot transcriptome of the giant reed, Arundo donax.</title>
        <authorList>
            <person name="Barrero R.A."/>
            <person name="Guerrero F.D."/>
            <person name="Moolhuijzen P."/>
            <person name="Goolsby J.A."/>
            <person name="Tidwell J."/>
            <person name="Bellgard S.E."/>
            <person name="Bellgard M.I."/>
        </authorList>
    </citation>
    <scope>NUCLEOTIDE SEQUENCE</scope>
    <source>
        <tissue evidence="1">Shoot tissue taken approximately 20 cm above the soil surface</tissue>
    </source>
</reference>
<reference evidence="1" key="1">
    <citation type="submission" date="2014-09" db="EMBL/GenBank/DDBJ databases">
        <authorList>
            <person name="Magalhaes I.L.F."/>
            <person name="Oliveira U."/>
            <person name="Santos F.R."/>
            <person name="Vidigal T.H.D.A."/>
            <person name="Brescovit A.D."/>
            <person name="Santos A.J."/>
        </authorList>
    </citation>
    <scope>NUCLEOTIDE SEQUENCE</scope>
    <source>
        <tissue evidence="1">Shoot tissue taken approximately 20 cm above the soil surface</tissue>
    </source>
</reference>
<dbReference type="AlphaFoldDB" id="A0A0A9FH90"/>